<evidence type="ECO:0000313" key="3">
    <source>
        <dbReference type="Proteomes" id="UP000295197"/>
    </source>
</evidence>
<accession>A0A4R3VY27</accession>
<sequence>MTAKDDVTFRYGNFAINLDLDIAGKLRLSDLLAASSCFPAGFEPIIFPDDFTYNNALTEEDNKKLTPGELLGKMNIQLREMDRNVLTRLYGKEVVNRVILNLPENPDYEVINRTFASEKIVDGFKFGMMDGGITDNQALESILDAQERRLKRTGTSFSPFDLMLINDVGSDFMDPYKPAQDSSSYTGIKGITINTLLLILSVLCLIGLAGVAVGFFTNYATELQRKSFCASRSGHIASVCSWIKFIVVCALVYQRKCA</sequence>
<proteinExistence type="predicted"/>
<comment type="caution">
    <text evidence="2">The sequence shown here is derived from an EMBL/GenBank/DDBJ whole genome shotgun (WGS) entry which is preliminary data.</text>
</comment>
<organism evidence="2 3">
    <name type="scientific">Sphingobacterium alimentarium</name>
    <dbReference type="NCBI Taxonomy" id="797292"/>
    <lineage>
        <taxon>Bacteria</taxon>
        <taxon>Pseudomonadati</taxon>
        <taxon>Bacteroidota</taxon>
        <taxon>Sphingobacteriia</taxon>
        <taxon>Sphingobacteriales</taxon>
        <taxon>Sphingobacteriaceae</taxon>
        <taxon>Sphingobacterium</taxon>
    </lineage>
</organism>
<dbReference type="EMBL" id="SMBZ01000016">
    <property type="protein sequence ID" value="TCV14115.1"/>
    <property type="molecule type" value="Genomic_DNA"/>
</dbReference>
<dbReference type="Proteomes" id="UP000295197">
    <property type="component" value="Unassembled WGS sequence"/>
</dbReference>
<dbReference type="AlphaFoldDB" id="A0A4R3VY27"/>
<protein>
    <submittedName>
        <fullName evidence="2">Uncharacterized protein</fullName>
    </submittedName>
</protein>
<keyword evidence="1" id="KW-1133">Transmembrane helix</keyword>
<keyword evidence="3" id="KW-1185">Reference proteome</keyword>
<evidence type="ECO:0000313" key="2">
    <source>
        <dbReference type="EMBL" id="TCV14115.1"/>
    </source>
</evidence>
<gene>
    <name evidence="2" type="ORF">EDC17_101618</name>
</gene>
<keyword evidence="1" id="KW-0472">Membrane</keyword>
<feature type="transmembrane region" description="Helical" evidence="1">
    <location>
        <begin position="196"/>
        <end position="216"/>
    </location>
</feature>
<keyword evidence="1" id="KW-0812">Transmembrane</keyword>
<reference evidence="2 3" key="1">
    <citation type="submission" date="2019-03" db="EMBL/GenBank/DDBJ databases">
        <title>Genomic Encyclopedia of Type Strains, Phase IV (KMG-IV): sequencing the most valuable type-strain genomes for metagenomic binning, comparative biology and taxonomic classification.</title>
        <authorList>
            <person name="Goeker M."/>
        </authorList>
    </citation>
    <scope>NUCLEOTIDE SEQUENCE [LARGE SCALE GENOMIC DNA]</scope>
    <source>
        <strain evidence="2 3">DSM 22362</strain>
    </source>
</reference>
<feature type="transmembrane region" description="Helical" evidence="1">
    <location>
        <begin position="236"/>
        <end position="253"/>
    </location>
</feature>
<name>A0A4R3VY27_9SPHI</name>
<evidence type="ECO:0000256" key="1">
    <source>
        <dbReference type="SAM" id="Phobius"/>
    </source>
</evidence>